<dbReference type="Pfam" id="PF06985">
    <property type="entry name" value="HET"/>
    <property type="match status" value="1"/>
</dbReference>
<dbReference type="AlphaFoldDB" id="A0A0C3H3K8"/>
<evidence type="ECO:0000313" key="3">
    <source>
        <dbReference type="Proteomes" id="UP000054321"/>
    </source>
</evidence>
<dbReference type="PANTHER" id="PTHR24148">
    <property type="entry name" value="ANKYRIN REPEAT DOMAIN-CONTAINING PROTEIN 39 HOMOLOG-RELATED"/>
    <property type="match status" value="1"/>
</dbReference>
<dbReference type="InterPro" id="IPR010730">
    <property type="entry name" value="HET"/>
</dbReference>
<dbReference type="PANTHER" id="PTHR24148:SF79">
    <property type="entry name" value="HETEROKARYON INCOMPATIBILITY DOMAIN-CONTAINING PROTEIN"/>
    <property type="match status" value="1"/>
</dbReference>
<evidence type="ECO:0000259" key="1">
    <source>
        <dbReference type="Pfam" id="PF06985"/>
    </source>
</evidence>
<name>A0A0C3H3K8_OIDMZ</name>
<accession>A0A0C3H3K8</accession>
<reference evidence="2 3" key="1">
    <citation type="submission" date="2014-04" db="EMBL/GenBank/DDBJ databases">
        <authorList>
            <consortium name="DOE Joint Genome Institute"/>
            <person name="Kuo A."/>
            <person name="Martino E."/>
            <person name="Perotto S."/>
            <person name="Kohler A."/>
            <person name="Nagy L.G."/>
            <person name="Floudas D."/>
            <person name="Copeland A."/>
            <person name="Barry K.W."/>
            <person name="Cichocki N."/>
            <person name="Veneault-Fourrey C."/>
            <person name="LaButti K."/>
            <person name="Lindquist E.A."/>
            <person name="Lipzen A."/>
            <person name="Lundell T."/>
            <person name="Morin E."/>
            <person name="Murat C."/>
            <person name="Sun H."/>
            <person name="Tunlid A."/>
            <person name="Henrissat B."/>
            <person name="Grigoriev I.V."/>
            <person name="Hibbett D.S."/>
            <person name="Martin F."/>
            <person name="Nordberg H.P."/>
            <person name="Cantor M.N."/>
            <person name="Hua S.X."/>
        </authorList>
    </citation>
    <scope>NUCLEOTIDE SEQUENCE [LARGE SCALE GENOMIC DNA]</scope>
    <source>
        <strain evidence="2 3">Zn</strain>
    </source>
</reference>
<evidence type="ECO:0000313" key="2">
    <source>
        <dbReference type="EMBL" id="KIN02711.1"/>
    </source>
</evidence>
<sequence>MASPETVHRSVPLDLQKRESRLLVLCPAFAQNDELVCNLFHASFDDELKIPKYEALSYEWGSLLPSYNLIINGAPFSIRKNLHDALISLRNQREGRVLWIDAICINQTDDAEKSQQVQIMHLIYSKADRVIGWLGEE</sequence>
<feature type="non-terminal residue" evidence="2">
    <location>
        <position position="137"/>
    </location>
</feature>
<keyword evidence="3" id="KW-1185">Reference proteome</keyword>
<protein>
    <recommendedName>
        <fullName evidence="1">Heterokaryon incompatibility domain-containing protein</fullName>
    </recommendedName>
</protein>
<proteinExistence type="predicted"/>
<dbReference type="HOGENOM" id="CLU_004184_6_2_1"/>
<dbReference type="STRING" id="913774.A0A0C3H3K8"/>
<dbReference type="EMBL" id="KN832874">
    <property type="protein sequence ID" value="KIN02711.1"/>
    <property type="molecule type" value="Genomic_DNA"/>
</dbReference>
<dbReference type="OrthoDB" id="2157530at2759"/>
<feature type="domain" description="Heterokaryon incompatibility" evidence="1">
    <location>
        <begin position="53"/>
        <end position="137"/>
    </location>
</feature>
<dbReference type="Proteomes" id="UP000054321">
    <property type="component" value="Unassembled WGS sequence"/>
</dbReference>
<dbReference type="InterPro" id="IPR052895">
    <property type="entry name" value="HetReg/Transcr_Mod"/>
</dbReference>
<organism evidence="2 3">
    <name type="scientific">Oidiodendron maius (strain Zn)</name>
    <dbReference type="NCBI Taxonomy" id="913774"/>
    <lineage>
        <taxon>Eukaryota</taxon>
        <taxon>Fungi</taxon>
        <taxon>Dikarya</taxon>
        <taxon>Ascomycota</taxon>
        <taxon>Pezizomycotina</taxon>
        <taxon>Leotiomycetes</taxon>
        <taxon>Leotiomycetes incertae sedis</taxon>
        <taxon>Myxotrichaceae</taxon>
        <taxon>Oidiodendron</taxon>
    </lineage>
</organism>
<dbReference type="InParanoid" id="A0A0C3H3K8"/>
<reference evidence="3" key="2">
    <citation type="submission" date="2015-01" db="EMBL/GenBank/DDBJ databases">
        <title>Evolutionary Origins and Diversification of the Mycorrhizal Mutualists.</title>
        <authorList>
            <consortium name="DOE Joint Genome Institute"/>
            <consortium name="Mycorrhizal Genomics Consortium"/>
            <person name="Kohler A."/>
            <person name="Kuo A."/>
            <person name="Nagy L.G."/>
            <person name="Floudas D."/>
            <person name="Copeland A."/>
            <person name="Barry K.W."/>
            <person name="Cichocki N."/>
            <person name="Veneault-Fourrey C."/>
            <person name="LaButti K."/>
            <person name="Lindquist E.A."/>
            <person name="Lipzen A."/>
            <person name="Lundell T."/>
            <person name="Morin E."/>
            <person name="Murat C."/>
            <person name="Riley R."/>
            <person name="Ohm R."/>
            <person name="Sun H."/>
            <person name="Tunlid A."/>
            <person name="Henrissat B."/>
            <person name="Grigoriev I.V."/>
            <person name="Hibbett D.S."/>
            <person name="Martin F."/>
        </authorList>
    </citation>
    <scope>NUCLEOTIDE SEQUENCE [LARGE SCALE GENOMIC DNA]</scope>
    <source>
        <strain evidence="3">Zn</strain>
    </source>
</reference>
<gene>
    <name evidence="2" type="ORF">OIDMADRAFT_119868</name>
</gene>